<dbReference type="PANTHER" id="PTHR13318:SF95">
    <property type="entry name" value="F-BOX PROTEIN YLR352W"/>
    <property type="match status" value="1"/>
</dbReference>
<feature type="domain" description="F-box" evidence="1">
    <location>
        <begin position="1"/>
        <end position="43"/>
    </location>
</feature>
<dbReference type="EMBL" id="MCGE01000021">
    <property type="protein sequence ID" value="ORZ11552.1"/>
    <property type="molecule type" value="Genomic_DNA"/>
</dbReference>
<organism evidence="2 3">
    <name type="scientific">Absidia repens</name>
    <dbReference type="NCBI Taxonomy" id="90262"/>
    <lineage>
        <taxon>Eukaryota</taxon>
        <taxon>Fungi</taxon>
        <taxon>Fungi incertae sedis</taxon>
        <taxon>Mucoromycota</taxon>
        <taxon>Mucoromycotina</taxon>
        <taxon>Mucoromycetes</taxon>
        <taxon>Mucorales</taxon>
        <taxon>Cunninghamellaceae</taxon>
        <taxon>Absidia</taxon>
    </lineage>
</organism>
<name>A0A1X2I8D6_9FUNG</name>
<comment type="caution">
    <text evidence="2">The sequence shown here is derived from an EMBL/GenBank/DDBJ whole genome shotgun (WGS) entry which is preliminary data.</text>
</comment>
<evidence type="ECO:0000259" key="1">
    <source>
        <dbReference type="PROSITE" id="PS50181"/>
    </source>
</evidence>
<evidence type="ECO:0000313" key="3">
    <source>
        <dbReference type="Proteomes" id="UP000193560"/>
    </source>
</evidence>
<dbReference type="GO" id="GO:0019005">
    <property type="term" value="C:SCF ubiquitin ligase complex"/>
    <property type="evidence" value="ECO:0007669"/>
    <property type="project" value="TreeGrafter"/>
</dbReference>
<dbReference type="SUPFAM" id="SSF52047">
    <property type="entry name" value="RNI-like"/>
    <property type="match status" value="1"/>
</dbReference>
<dbReference type="InterPro" id="IPR001810">
    <property type="entry name" value="F-box_dom"/>
</dbReference>
<dbReference type="Proteomes" id="UP000193560">
    <property type="component" value="Unassembled WGS sequence"/>
</dbReference>
<dbReference type="GO" id="GO:0031146">
    <property type="term" value="P:SCF-dependent proteasomal ubiquitin-dependent protein catabolic process"/>
    <property type="evidence" value="ECO:0007669"/>
    <property type="project" value="TreeGrafter"/>
</dbReference>
<dbReference type="OrthoDB" id="2210916at2759"/>
<reference evidence="2 3" key="1">
    <citation type="submission" date="2016-07" db="EMBL/GenBank/DDBJ databases">
        <title>Pervasive Adenine N6-methylation of Active Genes in Fungi.</title>
        <authorList>
            <consortium name="DOE Joint Genome Institute"/>
            <person name="Mondo S.J."/>
            <person name="Dannebaum R.O."/>
            <person name="Kuo R.C."/>
            <person name="Labutti K."/>
            <person name="Haridas S."/>
            <person name="Kuo A."/>
            <person name="Salamov A."/>
            <person name="Ahrendt S.R."/>
            <person name="Lipzen A."/>
            <person name="Sullivan W."/>
            <person name="Andreopoulos W.B."/>
            <person name="Clum A."/>
            <person name="Lindquist E."/>
            <person name="Daum C."/>
            <person name="Ramamoorthy G.K."/>
            <person name="Gryganskyi A."/>
            <person name="Culley D."/>
            <person name="Magnuson J.K."/>
            <person name="James T.Y."/>
            <person name="O'Malley M.A."/>
            <person name="Stajich J.E."/>
            <person name="Spatafora J.W."/>
            <person name="Visel A."/>
            <person name="Grigoriev I.V."/>
        </authorList>
    </citation>
    <scope>NUCLEOTIDE SEQUENCE [LARGE SCALE GENOMIC DNA]</scope>
    <source>
        <strain evidence="2 3">NRRL 1336</strain>
    </source>
</reference>
<evidence type="ECO:0000313" key="2">
    <source>
        <dbReference type="EMBL" id="ORZ11552.1"/>
    </source>
</evidence>
<gene>
    <name evidence="2" type="ORF">BCR42DRAFT_421322</name>
</gene>
<dbReference type="Gene3D" id="3.80.10.10">
    <property type="entry name" value="Ribonuclease Inhibitor"/>
    <property type="match status" value="2"/>
</dbReference>
<protein>
    <recommendedName>
        <fullName evidence="1">F-box domain-containing protein</fullName>
    </recommendedName>
</protein>
<dbReference type="InterPro" id="IPR032675">
    <property type="entry name" value="LRR_dom_sf"/>
</dbReference>
<dbReference type="STRING" id="90262.A0A1X2I8D6"/>
<dbReference type="PANTHER" id="PTHR13318">
    <property type="entry name" value="PARTNER OF PAIRED, ISOFORM B-RELATED"/>
    <property type="match status" value="1"/>
</dbReference>
<dbReference type="AlphaFoldDB" id="A0A1X2I8D6"/>
<dbReference type="InterPro" id="IPR036047">
    <property type="entry name" value="F-box-like_dom_sf"/>
</dbReference>
<dbReference type="PROSITE" id="PS50181">
    <property type="entry name" value="FBOX"/>
    <property type="match status" value="1"/>
</dbReference>
<keyword evidence="3" id="KW-1185">Reference proteome</keyword>
<sequence>MDRLPSEILSHIAQHIYWRTQFESALVSQRFYAAVTPVMWRHRFLGQDQPVISFCDALARSPHHVGRHVRVFDNNCEWTEMTLTAVIQHLPQLEKLRIVNGQGVSDQSFKHIARSCPHLTTLFLLDSPITDVAMMALGQHCKQLKHISLGRCPHLRTDFFLALADCPLKEIELSECNLMTTISSNHNNNNNNRGMEALVAQHRLKKLRFLDTKTPPLPIVDNQIATVWPAMHHLCLTSYQALANETQTILFLQSHPHLSMLRLEGGHLSDMTLDTIIQYLPQIAHVGLHGQTRVTAQGIRRLILACSQLTLVSLKGSGMVGTDFPEMTTLSRYQGDGFDRTEIENLFGDEIDIIRTMWKKKKTGSDT</sequence>
<proteinExistence type="predicted"/>
<dbReference type="SUPFAM" id="SSF81383">
    <property type="entry name" value="F-box domain"/>
    <property type="match status" value="1"/>
</dbReference>
<dbReference type="SMART" id="SM00367">
    <property type="entry name" value="LRR_CC"/>
    <property type="match status" value="3"/>
</dbReference>
<accession>A0A1X2I8D6</accession>
<dbReference type="InterPro" id="IPR006553">
    <property type="entry name" value="Leu-rich_rpt_Cys-con_subtyp"/>
</dbReference>